<evidence type="ECO:0000256" key="1">
    <source>
        <dbReference type="SAM" id="MobiDB-lite"/>
    </source>
</evidence>
<evidence type="ECO:0000313" key="5">
    <source>
        <dbReference type="Proteomes" id="UP000243975"/>
    </source>
</evidence>
<name>A0A103XKQ4_CYNCS</name>
<reference evidence="4 5" key="1">
    <citation type="journal article" date="2016" name="Sci. Rep.">
        <title>The genome sequence of the outbreeding globe artichoke constructed de novo incorporating a phase-aware low-pass sequencing strategy of F1 progeny.</title>
        <authorList>
            <person name="Scaglione D."/>
            <person name="Reyes-Chin-Wo S."/>
            <person name="Acquadro A."/>
            <person name="Froenicke L."/>
            <person name="Portis E."/>
            <person name="Beitel C."/>
            <person name="Tirone M."/>
            <person name="Mauro R."/>
            <person name="Lo Monaco A."/>
            <person name="Mauromicale G."/>
            <person name="Faccioli P."/>
            <person name="Cattivelli L."/>
            <person name="Rieseberg L."/>
            <person name="Michelmore R."/>
            <person name="Lanteri S."/>
        </authorList>
    </citation>
    <scope>NUCLEOTIDE SEQUENCE [LARGE SCALE GENOMIC DNA]</scope>
    <source>
        <strain evidence="4">2C</strain>
    </source>
</reference>
<comment type="caution">
    <text evidence="4">The sequence shown here is derived from an EMBL/GenBank/DDBJ whole genome shotgun (WGS) entry which is preliminary data.</text>
</comment>
<protein>
    <submittedName>
        <fullName evidence="4">SAP domain-containing protein</fullName>
    </submittedName>
</protein>
<feature type="domain" description="SAP" evidence="2">
    <location>
        <begin position="90"/>
        <end position="118"/>
    </location>
</feature>
<feature type="compositionally biased region" description="Basic and acidic residues" evidence="1">
    <location>
        <begin position="264"/>
        <end position="305"/>
    </location>
</feature>
<dbReference type="Proteomes" id="UP000243975">
    <property type="component" value="Unassembled WGS sequence"/>
</dbReference>
<feature type="region of interest" description="Disordered" evidence="1">
    <location>
        <begin position="231"/>
        <end position="314"/>
    </location>
</feature>
<dbReference type="InterPro" id="IPR056116">
    <property type="entry name" value="DUF7699"/>
</dbReference>
<evidence type="ECO:0000259" key="2">
    <source>
        <dbReference type="Pfam" id="PF02037"/>
    </source>
</evidence>
<dbReference type="OrthoDB" id="690722at2759"/>
<dbReference type="PANTHER" id="PTHR35323:SF2">
    <property type="entry name" value="SAP DOMAIN-CONTAINING PROTEIN"/>
    <property type="match status" value="1"/>
</dbReference>
<dbReference type="Pfam" id="PF24766">
    <property type="entry name" value="DUF7699"/>
    <property type="match status" value="1"/>
</dbReference>
<accession>A0A103XKQ4</accession>
<dbReference type="Pfam" id="PF02037">
    <property type="entry name" value="SAP"/>
    <property type="match status" value="1"/>
</dbReference>
<sequence>MKPPVIYISSSSDDDDDDDEGNFDDEEELESDFSPTDDGDDSESDDQDYDVEEENDSKSDEEDCFDNRDEISNRVVSFHQGSNDVKEPSLDECKAYLRKHGLRLSGTKEECIQRIKEHGRLKEGRCESLYPRSSFSINCTGDACKGDVVLFTQKVYNKFDKASRRGDVVGKRTVAGKIVKESYGASKQQHTFTIEVLWSKGPKKLPPLTPLLVKGRNLYRFRTLRQPWKSEAARSKVLGEKHKRGEAARHKRKLKKTQIAFENEEGRKRQKVSDRRPSTRTDKYESGQKRVNERNAVRFQKRESKTSQTTFGADPNRCVYSDHHHHHLQQASSSSIPNHPISNLPPLGFPGYHGHYYNGEPLLRNHVLYRPMGYNYEQPFPRYRFG</sequence>
<feature type="compositionally biased region" description="Basic and acidic residues" evidence="1">
    <location>
        <begin position="231"/>
        <end position="248"/>
    </location>
</feature>
<dbReference type="STRING" id="59895.A0A103XKQ4"/>
<dbReference type="PANTHER" id="PTHR35323">
    <property type="entry name" value="SAP DOMAIN-CONTAINING PROTEIN"/>
    <property type="match status" value="1"/>
</dbReference>
<dbReference type="EMBL" id="LEKV01004813">
    <property type="protein sequence ID" value="KVH92552.1"/>
    <property type="molecule type" value="Genomic_DNA"/>
</dbReference>
<dbReference type="Gramene" id="KVH92552">
    <property type="protein sequence ID" value="KVH92552"/>
    <property type="gene ID" value="Ccrd_005411"/>
</dbReference>
<organism evidence="4 5">
    <name type="scientific">Cynara cardunculus var. scolymus</name>
    <name type="common">Globe artichoke</name>
    <name type="synonym">Cynara scolymus</name>
    <dbReference type="NCBI Taxonomy" id="59895"/>
    <lineage>
        <taxon>Eukaryota</taxon>
        <taxon>Viridiplantae</taxon>
        <taxon>Streptophyta</taxon>
        <taxon>Embryophyta</taxon>
        <taxon>Tracheophyta</taxon>
        <taxon>Spermatophyta</taxon>
        <taxon>Magnoliopsida</taxon>
        <taxon>eudicotyledons</taxon>
        <taxon>Gunneridae</taxon>
        <taxon>Pentapetalae</taxon>
        <taxon>asterids</taxon>
        <taxon>campanulids</taxon>
        <taxon>Asterales</taxon>
        <taxon>Asteraceae</taxon>
        <taxon>Carduoideae</taxon>
        <taxon>Cardueae</taxon>
        <taxon>Carduinae</taxon>
        <taxon>Cynara</taxon>
    </lineage>
</organism>
<gene>
    <name evidence="4" type="ORF">Ccrd_005411</name>
</gene>
<evidence type="ECO:0000313" key="4">
    <source>
        <dbReference type="EMBL" id="KVH92552.1"/>
    </source>
</evidence>
<proteinExistence type="predicted"/>
<feature type="region of interest" description="Disordered" evidence="1">
    <location>
        <begin position="1"/>
        <end position="65"/>
    </location>
</feature>
<dbReference type="InterPro" id="IPR003034">
    <property type="entry name" value="SAP_dom"/>
</dbReference>
<keyword evidence="5" id="KW-1185">Reference proteome</keyword>
<dbReference type="OMA" id="FNKVTRH"/>
<feature type="domain" description="DUF7699" evidence="3">
    <location>
        <begin position="144"/>
        <end position="228"/>
    </location>
</feature>
<dbReference type="AlphaFoldDB" id="A0A103XKQ4"/>
<feature type="compositionally biased region" description="Acidic residues" evidence="1">
    <location>
        <begin position="12"/>
        <end position="64"/>
    </location>
</feature>
<evidence type="ECO:0000259" key="3">
    <source>
        <dbReference type="Pfam" id="PF24766"/>
    </source>
</evidence>